<organism evidence="3 4">
    <name type="scientific">Roseicella frigidaeris</name>
    <dbReference type="NCBI Taxonomy" id="2230885"/>
    <lineage>
        <taxon>Bacteria</taxon>
        <taxon>Pseudomonadati</taxon>
        <taxon>Pseudomonadota</taxon>
        <taxon>Alphaproteobacteria</taxon>
        <taxon>Acetobacterales</taxon>
        <taxon>Roseomonadaceae</taxon>
        <taxon>Roseicella</taxon>
    </lineage>
</organism>
<dbReference type="SMART" id="SM00052">
    <property type="entry name" value="EAL"/>
    <property type="match status" value="1"/>
</dbReference>
<name>A0A327MA10_9PROT</name>
<evidence type="ECO:0000256" key="1">
    <source>
        <dbReference type="SAM" id="MobiDB-lite"/>
    </source>
</evidence>
<evidence type="ECO:0000313" key="3">
    <source>
        <dbReference type="EMBL" id="RAI58963.1"/>
    </source>
</evidence>
<dbReference type="OrthoDB" id="7245672at2"/>
<protein>
    <recommendedName>
        <fullName evidence="2">EAL domain-containing protein</fullName>
    </recommendedName>
</protein>
<feature type="domain" description="EAL" evidence="2">
    <location>
        <begin position="142"/>
        <end position="392"/>
    </location>
</feature>
<accession>A0A327MA10</accession>
<comment type="caution">
    <text evidence="3">The sequence shown here is derived from an EMBL/GenBank/DDBJ whole genome shotgun (WGS) entry which is preliminary data.</text>
</comment>
<feature type="region of interest" description="Disordered" evidence="1">
    <location>
        <begin position="126"/>
        <end position="147"/>
    </location>
</feature>
<dbReference type="InterPro" id="IPR001633">
    <property type="entry name" value="EAL_dom"/>
</dbReference>
<reference evidence="4" key="1">
    <citation type="submission" date="2018-06" db="EMBL/GenBank/DDBJ databases">
        <authorList>
            <person name="Khan S.A."/>
        </authorList>
    </citation>
    <scope>NUCLEOTIDE SEQUENCE [LARGE SCALE GENOMIC DNA]</scope>
    <source>
        <strain evidence="4">DB-1506</strain>
    </source>
</reference>
<dbReference type="AlphaFoldDB" id="A0A327MA10"/>
<dbReference type="CDD" id="cd01948">
    <property type="entry name" value="EAL"/>
    <property type="match status" value="1"/>
</dbReference>
<dbReference type="PROSITE" id="PS50883">
    <property type="entry name" value="EAL"/>
    <property type="match status" value="1"/>
</dbReference>
<dbReference type="InterPro" id="IPR050706">
    <property type="entry name" value="Cyclic-di-GMP_PDE-like"/>
</dbReference>
<sequence length="397" mass="42077">MSVIGSVAVHSSGVSPGSTRGEQVLVLARDPIQIAAATAATARLGWLTRFVRSGDEALARLAGPGPAPGHLVCDPVAAGAAWPGLLATLADPATRTALILLAPAPGAAHWAPPVPGEADALARALAAPGPAPGPAAGGPPQDGHSAGALRESLARGEISVHYQPVVRLSDRRPVMVEALARWHRPEAAVPPDAFVPLAERHGMGRSLSLSVARTAALEIGHLWPRLRLGVSINLPLAQLLQGDLQTWLRQALGRHGLGPRQLALELTETTPVHDLARLHRVLLGLRQAGYRVLLDDVTPGDGREALLHLPFAGLKLDRSLVQRLPVEAHGRQEVRRLVRLARAQGQTVVAEGISDRRIWMAVCDLGVDFGQGYAVGRPLPAPALFGWWARWRRSRLA</sequence>
<evidence type="ECO:0000259" key="2">
    <source>
        <dbReference type="PROSITE" id="PS50883"/>
    </source>
</evidence>
<evidence type="ECO:0000313" key="4">
    <source>
        <dbReference type="Proteomes" id="UP000249065"/>
    </source>
</evidence>
<dbReference type="Gene3D" id="3.20.20.450">
    <property type="entry name" value="EAL domain"/>
    <property type="match status" value="1"/>
</dbReference>
<keyword evidence="4" id="KW-1185">Reference proteome</keyword>
<dbReference type="Pfam" id="PF00563">
    <property type="entry name" value="EAL"/>
    <property type="match status" value="1"/>
</dbReference>
<dbReference type="SUPFAM" id="SSF141868">
    <property type="entry name" value="EAL domain-like"/>
    <property type="match status" value="1"/>
</dbReference>
<dbReference type="GO" id="GO:0071111">
    <property type="term" value="F:cyclic-guanylate-specific phosphodiesterase activity"/>
    <property type="evidence" value="ECO:0007669"/>
    <property type="project" value="InterPro"/>
</dbReference>
<proteinExistence type="predicted"/>
<gene>
    <name evidence="3" type="ORF">DOO78_10475</name>
</gene>
<dbReference type="PANTHER" id="PTHR33121">
    <property type="entry name" value="CYCLIC DI-GMP PHOSPHODIESTERASE PDEF"/>
    <property type="match status" value="1"/>
</dbReference>
<dbReference type="Proteomes" id="UP000249065">
    <property type="component" value="Unassembled WGS sequence"/>
</dbReference>
<dbReference type="EMBL" id="QLIX01000006">
    <property type="protein sequence ID" value="RAI58963.1"/>
    <property type="molecule type" value="Genomic_DNA"/>
</dbReference>
<dbReference type="PANTHER" id="PTHR33121:SF79">
    <property type="entry name" value="CYCLIC DI-GMP PHOSPHODIESTERASE PDED-RELATED"/>
    <property type="match status" value="1"/>
</dbReference>
<dbReference type="InterPro" id="IPR035919">
    <property type="entry name" value="EAL_sf"/>
</dbReference>